<dbReference type="GO" id="GO:0005763">
    <property type="term" value="C:mitochondrial small ribosomal subunit"/>
    <property type="evidence" value="ECO:0007669"/>
    <property type="project" value="EnsemblFungi"/>
</dbReference>
<dbReference type="AlphaFoldDB" id="I2H100"/>
<proteinExistence type="predicted"/>
<reference evidence="2 3" key="1">
    <citation type="journal article" date="2011" name="Proc. Natl. Acad. Sci. U.S.A.">
        <title>Evolutionary erosion of yeast sex chromosomes by mating-type switching accidents.</title>
        <authorList>
            <person name="Gordon J.L."/>
            <person name="Armisen D."/>
            <person name="Proux-Wera E."/>
            <person name="Oheigeartaigh S.S."/>
            <person name="Byrne K.P."/>
            <person name="Wolfe K.H."/>
        </authorList>
    </citation>
    <scope>NUCLEOTIDE SEQUENCE [LARGE SCALE GENOMIC DNA]</scope>
    <source>
        <strain evidence="3">ATCC 34711 / CBS 6284 / DSM 70876 / NBRC 10599 / NRRL Y-10934 / UCD 77-7</strain>
    </source>
</reference>
<dbReference type="STRING" id="1071380.I2H100"/>
<accession>I2H100</accession>
<dbReference type="GeneID" id="14495032"/>
<dbReference type="FunCoup" id="I2H100">
    <property type="interactions" value="137"/>
</dbReference>
<dbReference type="Proteomes" id="UP000002866">
    <property type="component" value="Chromosome 3"/>
</dbReference>
<dbReference type="RefSeq" id="XP_004179571.1">
    <property type="nucleotide sequence ID" value="XM_004179523.1"/>
</dbReference>
<keyword evidence="3" id="KW-1185">Reference proteome</keyword>
<dbReference type="InParanoid" id="I2H100"/>
<dbReference type="InterPro" id="IPR059185">
    <property type="entry name" value="MRP13_sacc"/>
</dbReference>
<evidence type="ECO:0008006" key="4">
    <source>
        <dbReference type="Google" id="ProtNLM"/>
    </source>
</evidence>
<sequence length="358" mass="41695">MLLFHKVPNKLLPTSQRLVRCLSTADTSAISSASPKSQLDEFYTYYTTRKELRPYIYRPKNSSLLISKNLKDPKTGEQLKPKDPIKPLSSQALISYINSIPNGSNDLLNWFLEWTKPNHRKRPLWNYITPRHIQELLINSFFKIGNYSYILSTLYSTSNKFIHAGNPKIFDINHFFDSYLICNIHRNQLFNYKNGSNIQEKKLRTCWNHIVYKKNLKQSGLTNLLLKVLGAQQGFDPFTIVKELKNINTIELPIDTPIVTEKNTLELENFFEAYKFNYLACKTIEEFDPKLISESSGDIKTFITYFSKITEKLGKEDYYTELKNSITRSLEVKKISDEKKSTEAIEVKPETTEEKQDK</sequence>
<feature type="region of interest" description="Disordered" evidence="1">
    <location>
        <begin position="337"/>
        <end position="358"/>
    </location>
</feature>
<protein>
    <recommendedName>
        <fullName evidence="4">37S ribosomal protein MRP13, mitochondrial</fullName>
    </recommendedName>
</protein>
<dbReference type="eggNOG" id="ENOG502RYVU">
    <property type="taxonomic scope" value="Eukaryota"/>
</dbReference>
<gene>
    <name evidence="2" type="primary">TBLA0C02420</name>
    <name evidence="2" type="ORF">TBLA_0C02420</name>
</gene>
<name>I2H100_HENB6</name>
<evidence type="ECO:0000313" key="2">
    <source>
        <dbReference type="EMBL" id="CCH60052.1"/>
    </source>
</evidence>
<evidence type="ECO:0000256" key="1">
    <source>
        <dbReference type="SAM" id="MobiDB-lite"/>
    </source>
</evidence>
<dbReference type="GO" id="GO:0003735">
    <property type="term" value="F:structural constituent of ribosome"/>
    <property type="evidence" value="ECO:0007669"/>
    <property type="project" value="EnsemblFungi"/>
</dbReference>
<dbReference type="OrthoDB" id="4061106at2759"/>
<dbReference type="EMBL" id="HE806318">
    <property type="protein sequence ID" value="CCH60052.1"/>
    <property type="molecule type" value="Genomic_DNA"/>
</dbReference>
<organism evidence="2 3">
    <name type="scientific">Henningerozyma blattae (strain ATCC 34711 / CBS 6284 / DSM 70876 / NBRC 10599 / NRRL Y-10934 / UCD 77-7)</name>
    <name type="common">Yeast</name>
    <name type="synonym">Tetrapisispora blattae</name>
    <dbReference type="NCBI Taxonomy" id="1071380"/>
    <lineage>
        <taxon>Eukaryota</taxon>
        <taxon>Fungi</taxon>
        <taxon>Dikarya</taxon>
        <taxon>Ascomycota</taxon>
        <taxon>Saccharomycotina</taxon>
        <taxon>Saccharomycetes</taxon>
        <taxon>Saccharomycetales</taxon>
        <taxon>Saccharomycetaceae</taxon>
        <taxon>Henningerozyma</taxon>
    </lineage>
</organism>
<dbReference type="KEGG" id="tbl:TBLA_0C02420"/>
<dbReference type="HOGENOM" id="CLU_894829_0_0_1"/>
<evidence type="ECO:0000313" key="3">
    <source>
        <dbReference type="Proteomes" id="UP000002866"/>
    </source>
</evidence>
<dbReference type="CDD" id="cd23704">
    <property type="entry name" value="mS44"/>
    <property type="match status" value="1"/>
</dbReference>